<evidence type="ECO:0000313" key="4">
    <source>
        <dbReference type="Proteomes" id="UP000323410"/>
    </source>
</evidence>
<evidence type="ECO:0000259" key="2">
    <source>
        <dbReference type="PROSITE" id="PS50921"/>
    </source>
</evidence>
<dbReference type="Gene3D" id="1.10.10.10">
    <property type="entry name" value="Winged helix-like DNA-binding domain superfamily/Winged helix DNA-binding domain"/>
    <property type="match status" value="1"/>
</dbReference>
<reference evidence="3 4" key="1">
    <citation type="submission" date="2019-08" db="EMBL/GenBank/DDBJ databases">
        <title>Genone of Arthrobacter echini P9.</title>
        <authorList>
            <person name="Bowman J.P."/>
        </authorList>
    </citation>
    <scope>NUCLEOTIDE SEQUENCE [LARGE SCALE GENOMIC DNA]</scope>
    <source>
        <strain evidence="3 4">P9</strain>
    </source>
</reference>
<keyword evidence="4" id="KW-1185">Reference proteome</keyword>
<dbReference type="Proteomes" id="UP000323410">
    <property type="component" value="Unassembled WGS sequence"/>
</dbReference>
<organism evidence="3 4">
    <name type="scientific">Arthrobacter echini</name>
    <dbReference type="NCBI Taxonomy" id="1529066"/>
    <lineage>
        <taxon>Bacteria</taxon>
        <taxon>Bacillati</taxon>
        <taxon>Actinomycetota</taxon>
        <taxon>Actinomycetes</taxon>
        <taxon>Micrococcales</taxon>
        <taxon>Micrococcaceae</taxon>
        <taxon>Arthrobacter</taxon>
    </lineage>
</organism>
<dbReference type="Pfam" id="PF03861">
    <property type="entry name" value="ANTAR"/>
    <property type="match status" value="1"/>
</dbReference>
<sequence>MATRDDPPVPGRDDPAAAHALLDQQRETSRQLQAAVESRDLVGQAKGILMERHSITAEAAFALLQGQSSRRNSRLVDVAEQLIDPGPAERAETRPQRTRL</sequence>
<feature type="domain" description="ANTAR" evidence="2">
    <location>
        <begin position="22"/>
        <end position="83"/>
    </location>
</feature>
<evidence type="ECO:0000256" key="1">
    <source>
        <dbReference type="SAM" id="MobiDB-lite"/>
    </source>
</evidence>
<dbReference type="SMART" id="SM01012">
    <property type="entry name" value="ANTAR"/>
    <property type="match status" value="1"/>
</dbReference>
<dbReference type="GO" id="GO:0003723">
    <property type="term" value="F:RNA binding"/>
    <property type="evidence" value="ECO:0007669"/>
    <property type="project" value="InterPro"/>
</dbReference>
<dbReference type="InterPro" id="IPR036388">
    <property type="entry name" value="WH-like_DNA-bd_sf"/>
</dbReference>
<accession>A0A5D0XV82</accession>
<evidence type="ECO:0000313" key="3">
    <source>
        <dbReference type="EMBL" id="TYD00460.1"/>
    </source>
</evidence>
<feature type="compositionally biased region" description="Basic and acidic residues" evidence="1">
    <location>
        <begin position="87"/>
        <end position="100"/>
    </location>
</feature>
<proteinExistence type="predicted"/>
<feature type="region of interest" description="Disordered" evidence="1">
    <location>
        <begin position="80"/>
        <end position="100"/>
    </location>
</feature>
<dbReference type="EMBL" id="VSLD01000001">
    <property type="protein sequence ID" value="TYD00460.1"/>
    <property type="molecule type" value="Genomic_DNA"/>
</dbReference>
<comment type="caution">
    <text evidence="3">The sequence shown here is derived from an EMBL/GenBank/DDBJ whole genome shotgun (WGS) entry which is preliminary data.</text>
</comment>
<dbReference type="OrthoDB" id="3688893at2"/>
<dbReference type="InterPro" id="IPR011006">
    <property type="entry name" value="CheY-like_superfamily"/>
</dbReference>
<gene>
    <name evidence="3" type="ORF">FQ377_03185</name>
</gene>
<protein>
    <submittedName>
        <fullName evidence="3">ANTAR domain-containing protein</fullName>
    </submittedName>
</protein>
<dbReference type="SUPFAM" id="SSF52172">
    <property type="entry name" value="CheY-like"/>
    <property type="match status" value="1"/>
</dbReference>
<dbReference type="InterPro" id="IPR005561">
    <property type="entry name" value="ANTAR"/>
</dbReference>
<name>A0A5D0XV82_9MICC</name>
<dbReference type="AlphaFoldDB" id="A0A5D0XV82"/>
<dbReference type="PROSITE" id="PS50921">
    <property type="entry name" value="ANTAR"/>
    <property type="match status" value="1"/>
</dbReference>